<dbReference type="Pfam" id="PF13419">
    <property type="entry name" value="HAD_2"/>
    <property type="match status" value="1"/>
</dbReference>
<evidence type="ECO:0000313" key="4">
    <source>
        <dbReference type="EMBL" id="CUN10087.1"/>
    </source>
</evidence>
<accession>A0A173U719</accession>
<dbReference type="SUPFAM" id="SSF56784">
    <property type="entry name" value="HAD-like"/>
    <property type="match status" value="1"/>
</dbReference>
<dbReference type="GO" id="GO:0046872">
    <property type="term" value="F:metal ion binding"/>
    <property type="evidence" value="ECO:0007669"/>
    <property type="project" value="UniProtKB-KW"/>
</dbReference>
<keyword evidence="3" id="KW-0460">Magnesium</keyword>
<evidence type="ECO:0000256" key="2">
    <source>
        <dbReference type="ARBA" id="ARBA00022801"/>
    </source>
</evidence>
<dbReference type="InterPro" id="IPR023198">
    <property type="entry name" value="PGP-like_dom2"/>
</dbReference>
<dbReference type="Gene3D" id="1.10.150.240">
    <property type="entry name" value="Putative phosphatase, domain 2"/>
    <property type="match status" value="1"/>
</dbReference>
<dbReference type="EMBL" id="CYXX01000013">
    <property type="protein sequence ID" value="CUN10087.1"/>
    <property type="molecule type" value="Genomic_DNA"/>
</dbReference>
<evidence type="ECO:0000313" key="5">
    <source>
        <dbReference type="Proteomes" id="UP000095453"/>
    </source>
</evidence>
<name>A0A173U719_9FIRM</name>
<keyword evidence="2 4" id="KW-0378">Hydrolase</keyword>
<dbReference type="InterPro" id="IPR023214">
    <property type="entry name" value="HAD_sf"/>
</dbReference>
<dbReference type="PANTHER" id="PTHR46470:SF2">
    <property type="entry name" value="GLYCERALDEHYDE 3-PHOSPHATE PHOSPHATASE"/>
    <property type="match status" value="1"/>
</dbReference>
<evidence type="ECO:0000256" key="1">
    <source>
        <dbReference type="ARBA" id="ARBA00022723"/>
    </source>
</evidence>
<proteinExistence type="predicted"/>
<gene>
    <name evidence="4" type="ORF">ERS852444_01873</name>
</gene>
<dbReference type="InterPro" id="IPR036412">
    <property type="entry name" value="HAD-like_sf"/>
</dbReference>
<reference evidence="4 5" key="1">
    <citation type="submission" date="2015-09" db="EMBL/GenBank/DDBJ databases">
        <authorList>
            <consortium name="Pathogen Informatics"/>
        </authorList>
    </citation>
    <scope>NUCLEOTIDE SEQUENCE [LARGE SCALE GENOMIC DNA]</scope>
    <source>
        <strain evidence="4 5">2789STDY5608887</strain>
    </source>
</reference>
<dbReference type="InterPro" id="IPR041492">
    <property type="entry name" value="HAD_2"/>
</dbReference>
<dbReference type="PANTHER" id="PTHR46470">
    <property type="entry name" value="N-ACYLNEURAMINATE-9-PHOSPHATASE"/>
    <property type="match status" value="1"/>
</dbReference>
<dbReference type="RefSeq" id="WP_055169333.1">
    <property type="nucleotide sequence ID" value="NZ_CYXX01000013.1"/>
</dbReference>
<organism evidence="4 5">
    <name type="scientific">Roseburia inulinivorans</name>
    <dbReference type="NCBI Taxonomy" id="360807"/>
    <lineage>
        <taxon>Bacteria</taxon>
        <taxon>Bacillati</taxon>
        <taxon>Bacillota</taxon>
        <taxon>Clostridia</taxon>
        <taxon>Lachnospirales</taxon>
        <taxon>Lachnospiraceae</taxon>
        <taxon>Roseburia</taxon>
    </lineage>
</organism>
<protein>
    <submittedName>
        <fullName evidence="4">HAD hydrolase, REG-2-like, family IA</fullName>
    </submittedName>
</protein>
<evidence type="ECO:0000256" key="3">
    <source>
        <dbReference type="ARBA" id="ARBA00022842"/>
    </source>
</evidence>
<dbReference type="InterPro" id="IPR051400">
    <property type="entry name" value="HAD-like_hydrolase"/>
</dbReference>
<dbReference type="AlphaFoldDB" id="A0A173U719"/>
<keyword evidence="1" id="KW-0479">Metal-binding</keyword>
<dbReference type="Proteomes" id="UP000095453">
    <property type="component" value="Unassembled WGS sequence"/>
</dbReference>
<dbReference type="GO" id="GO:0016791">
    <property type="term" value="F:phosphatase activity"/>
    <property type="evidence" value="ECO:0007669"/>
    <property type="project" value="TreeGrafter"/>
</dbReference>
<dbReference type="Gene3D" id="3.40.50.1000">
    <property type="entry name" value="HAD superfamily/HAD-like"/>
    <property type="match status" value="1"/>
</dbReference>
<sequence length="195" mass="22653">MQLTKPKMIIFDAGRTLINYKEINIRKGIEAYYPYIISNPHQYTVEEIEKYDDEIFGSFDPCRENRFEIPVKNKLRLLFDLLEIQLSISLNEVAKIEWEENPVIETVNHAADLLHWLNGAKIRTAVISNCDYSGKLLQEKLNKIFPENQFEFVIASSDYGVMKPNRYIFQAGIVKSGLEAKDIWYVGDKVELGEK</sequence>